<dbReference type="Pfam" id="PF10823">
    <property type="entry name" value="DUF2568"/>
    <property type="match status" value="1"/>
</dbReference>
<keyword evidence="3" id="KW-1185">Reference proteome</keyword>
<feature type="transmembrane region" description="Helical" evidence="1">
    <location>
        <begin position="30"/>
        <end position="50"/>
    </location>
</feature>
<proteinExistence type="predicted"/>
<feature type="transmembrane region" description="Helical" evidence="1">
    <location>
        <begin position="62"/>
        <end position="80"/>
    </location>
</feature>
<comment type="caution">
    <text evidence="2">The sequence shown here is derived from an EMBL/GenBank/DDBJ whole genome shotgun (WGS) entry which is preliminary data.</text>
</comment>
<name>A0ABS1H5Q8_9BACL</name>
<gene>
    <name evidence="2" type="ORF">JFL43_07610</name>
</gene>
<sequence length="107" mass="12276">MLNLLLRFILELCALAVYSYWGFRIGNTNIMKGILSIVIPLGIAIIWGIFGSPKADIQLLAPLHLLLEFCIFLMPILLLLNLKKVELAWIYGSIVILNRILMFFWDQ</sequence>
<evidence type="ECO:0000313" key="2">
    <source>
        <dbReference type="EMBL" id="MBK3494726.1"/>
    </source>
</evidence>
<feature type="transmembrane region" description="Helical" evidence="1">
    <location>
        <begin position="87"/>
        <end position="105"/>
    </location>
</feature>
<reference evidence="2 3" key="1">
    <citation type="submission" date="2020-12" db="EMBL/GenBank/DDBJ databases">
        <title>YIM B01967 draft genome.</title>
        <authorList>
            <person name="Yan X."/>
        </authorList>
    </citation>
    <scope>NUCLEOTIDE SEQUENCE [LARGE SCALE GENOMIC DNA]</scope>
    <source>
        <strain evidence="2 3">YIM B01967</strain>
    </source>
</reference>
<organism evidence="2 3">
    <name type="scientific">Viridibacillus soli</name>
    <dbReference type="NCBI Taxonomy" id="2798301"/>
    <lineage>
        <taxon>Bacteria</taxon>
        <taxon>Bacillati</taxon>
        <taxon>Bacillota</taxon>
        <taxon>Bacilli</taxon>
        <taxon>Bacillales</taxon>
        <taxon>Caryophanaceae</taxon>
        <taxon>Viridibacillus</taxon>
    </lineage>
</organism>
<dbReference type="EMBL" id="JAEOAH010000006">
    <property type="protein sequence ID" value="MBK3494726.1"/>
    <property type="molecule type" value="Genomic_DNA"/>
</dbReference>
<keyword evidence="1" id="KW-1133">Transmembrane helix</keyword>
<protein>
    <submittedName>
        <fullName evidence="2">YrdB family protein</fullName>
    </submittedName>
</protein>
<feature type="transmembrane region" description="Helical" evidence="1">
    <location>
        <begin position="6"/>
        <end position="23"/>
    </location>
</feature>
<dbReference type="Proteomes" id="UP000618943">
    <property type="component" value="Unassembled WGS sequence"/>
</dbReference>
<keyword evidence="1" id="KW-0472">Membrane</keyword>
<evidence type="ECO:0000256" key="1">
    <source>
        <dbReference type="SAM" id="Phobius"/>
    </source>
</evidence>
<keyword evidence="1" id="KW-0812">Transmembrane</keyword>
<evidence type="ECO:0000313" key="3">
    <source>
        <dbReference type="Proteomes" id="UP000618943"/>
    </source>
</evidence>
<accession>A0ABS1H5Q8</accession>
<dbReference type="InterPro" id="IPR021214">
    <property type="entry name" value="DUF2568"/>
</dbReference>